<proteinExistence type="predicted"/>
<organism evidence="1 2">
    <name type="scientific">Trichonephila clavipes</name>
    <name type="common">Golden silk orbweaver</name>
    <name type="synonym">Nephila clavipes</name>
    <dbReference type="NCBI Taxonomy" id="2585209"/>
    <lineage>
        <taxon>Eukaryota</taxon>
        <taxon>Metazoa</taxon>
        <taxon>Ecdysozoa</taxon>
        <taxon>Arthropoda</taxon>
        <taxon>Chelicerata</taxon>
        <taxon>Arachnida</taxon>
        <taxon>Araneae</taxon>
        <taxon>Araneomorphae</taxon>
        <taxon>Entelegynae</taxon>
        <taxon>Araneoidea</taxon>
        <taxon>Nephilidae</taxon>
        <taxon>Trichonephila</taxon>
    </lineage>
</organism>
<evidence type="ECO:0000313" key="1">
    <source>
        <dbReference type="EMBL" id="GFY21487.1"/>
    </source>
</evidence>
<dbReference type="AlphaFoldDB" id="A0A8X6VJW5"/>
<dbReference type="Gene3D" id="3.30.420.10">
    <property type="entry name" value="Ribonuclease H-like superfamily/Ribonuclease H"/>
    <property type="match status" value="1"/>
</dbReference>
<accession>A0A8X6VJW5</accession>
<keyword evidence="2" id="KW-1185">Reference proteome</keyword>
<dbReference type="GO" id="GO:0003676">
    <property type="term" value="F:nucleic acid binding"/>
    <property type="evidence" value="ECO:0007669"/>
    <property type="project" value="InterPro"/>
</dbReference>
<name>A0A8X6VJW5_TRICX</name>
<dbReference type="Proteomes" id="UP000887159">
    <property type="component" value="Unassembled WGS sequence"/>
</dbReference>
<comment type="caution">
    <text evidence="1">The sequence shown here is derived from an EMBL/GenBank/DDBJ whole genome shotgun (WGS) entry which is preliminary data.</text>
</comment>
<evidence type="ECO:0000313" key="2">
    <source>
        <dbReference type="Proteomes" id="UP000887159"/>
    </source>
</evidence>
<gene>
    <name evidence="1" type="ORF">TNCV_1166351</name>
</gene>
<dbReference type="InterPro" id="IPR036397">
    <property type="entry name" value="RNaseH_sf"/>
</dbReference>
<sequence>MLACDPHTSVHHDDSQTADRAKFTLVTTVTLPATHAHTLSSQIQWGLDRSGWNPTDWGRRVFSNESRSQLCPDDHRRRVWRRPVQRADPTFPIARHTGPQPGVMVCGDISFNSRTPLDVIRGTLTAQRYVDDILRTVLLPFLLQYPGLIY</sequence>
<reference evidence="1" key="1">
    <citation type="submission" date="2020-08" db="EMBL/GenBank/DDBJ databases">
        <title>Multicomponent nature underlies the extraordinary mechanical properties of spider dragline silk.</title>
        <authorList>
            <person name="Kono N."/>
            <person name="Nakamura H."/>
            <person name="Mori M."/>
            <person name="Yoshida Y."/>
            <person name="Ohtoshi R."/>
            <person name="Malay A.D."/>
            <person name="Moran D.A.P."/>
            <person name="Tomita M."/>
            <person name="Numata K."/>
            <person name="Arakawa K."/>
        </authorList>
    </citation>
    <scope>NUCLEOTIDE SEQUENCE</scope>
</reference>
<dbReference type="EMBL" id="BMAU01021358">
    <property type="protein sequence ID" value="GFY21487.1"/>
    <property type="molecule type" value="Genomic_DNA"/>
</dbReference>
<protein>
    <submittedName>
        <fullName evidence="1">Transposable element Tc1 transposase</fullName>
    </submittedName>
</protein>